<accession>E9DTV3</accession>
<feature type="region of interest" description="Disordered" evidence="4">
    <location>
        <begin position="71"/>
        <end position="195"/>
    </location>
</feature>
<feature type="region of interest" description="Disordered" evidence="4">
    <location>
        <begin position="217"/>
        <end position="278"/>
    </location>
</feature>
<dbReference type="InParanoid" id="E9DTV3"/>
<keyword evidence="2 3" id="KW-0539">Nucleus</keyword>
<reference evidence="6 7" key="1">
    <citation type="journal article" date="2011" name="PLoS Genet.">
        <title>Genome sequencing and comparative transcriptomics of the model entomopathogenic fungi Metarhizium anisopliae and M. acridum.</title>
        <authorList>
            <person name="Gao Q."/>
            <person name="Jin K."/>
            <person name="Ying S.H."/>
            <person name="Zhang Y."/>
            <person name="Xiao G."/>
            <person name="Shang Y."/>
            <person name="Duan Z."/>
            <person name="Hu X."/>
            <person name="Xie X.Q."/>
            <person name="Zhou G."/>
            <person name="Peng G."/>
            <person name="Luo Z."/>
            <person name="Huang W."/>
            <person name="Wang B."/>
            <person name="Fang W."/>
            <person name="Wang S."/>
            <person name="Zhong Y."/>
            <person name="Ma L.J."/>
            <person name="St Leger R.J."/>
            <person name="Zhao G.P."/>
            <person name="Pei Y."/>
            <person name="Feng M.G."/>
            <person name="Xia Y."/>
            <person name="Wang C."/>
        </authorList>
    </citation>
    <scope>NUCLEOTIDE SEQUENCE [LARGE SCALE GENOMIC DNA]</scope>
    <source>
        <strain evidence="6 7">CQMa 102</strain>
    </source>
</reference>
<dbReference type="GO" id="GO:0010468">
    <property type="term" value="P:regulation of gene expression"/>
    <property type="evidence" value="ECO:0007669"/>
    <property type="project" value="TreeGrafter"/>
</dbReference>
<evidence type="ECO:0000313" key="6">
    <source>
        <dbReference type="EMBL" id="EFY92813.1"/>
    </source>
</evidence>
<dbReference type="EMBL" id="GL698473">
    <property type="protein sequence ID" value="EFY92813.1"/>
    <property type="molecule type" value="Genomic_DNA"/>
</dbReference>
<keyword evidence="7" id="KW-1185">Reference proteome</keyword>
<dbReference type="HOGENOM" id="CLU_025284_0_0_1"/>
<gene>
    <name evidence="6" type="ORF">MAC_01051</name>
</gene>
<dbReference type="STRING" id="655827.E9DTV3"/>
<dbReference type="InterPro" id="IPR036910">
    <property type="entry name" value="HMG_box_dom_sf"/>
</dbReference>
<dbReference type="AlphaFoldDB" id="E9DTV3"/>
<dbReference type="Gene3D" id="1.10.30.10">
    <property type="entry name" value="High mobility group box domain"/>
    <property type="match status" value="1"/>
</dbReference>
<dbReference type="Pfam" id="PF00505">
    <property type="entry name" value="HMG_box"/>
    <property type="match status" value="1"/>
</dbReference>
<dbReference type="GO" id="GO:0003677">
    <property type="term" value="F:DNA binding"/>
    <property type="evidence" value="ECO:0007669"/>
    <property type="project" value="UniProtKB-UniRule"/>
</dbReference>
<dbReference type="InterPro" id="IPR051965">
    <property type="entry name" value="ChromReg_NeuronalGeneExpr"/>
</dbReference>
<dbReference type="PROSITE" id="PS50118">
    <property type="entry name" value="HMG_BOX_2"/>
    <property type="match status" value="1"/>
</dbReference>
<name>E9DTV3_METAQ</name>
<dbReference type="OMA" id="IVDRRTH"/>
<dbReference type="SMART" id="SM00398">
    <property type="entry name" value="HMG"/>
    <property type="match status" value="1"/>
</dbReference>
<organism evidence="7">
    <name type="scientific">Metarhizium acridum (strain CQMa 102)</name>
    <dbReference type="NCBI Taxonomy" id="655827"/>
    <lineage>
        <taxon>Eukaryota</taxon>
        <taxon>Fungi</taxon>
        <taxon>Dikarya</taxon>
        <taxon>Ascomycota</taxon>
        <taxon>Pezizomycotina</taxon>
        <taxon>Sordariomycetes</taxon>
        <taxon>Hypocreomycetidae</taxon>
        <taxon>Hypocreales</taxon>
        <taxon>Clavicipitaceae</taxon>
        <taxon>Metarhizium</taxon>
    </lineage>
</organism>
<dbReference type="eggNOG" id="KOG0381">
    <property type="taxonomic scope" value="Eukaryota"/>
</dbReference>
<dbReference type="PANTHER" id="PTHR46040:SF3">
    <property type="entry name" value="HIGH MOBILITY GROUP PROTEIN 2"/>
    <property type="match status" value="1"/>
</dbReference>
<evidence type="ECO:0000256" key="1">
    <source>
        <dbReference type="ARBA" id="ARBA00023125"/>
    </source>
</evidence>
<feature type="domain" description="HMG box" evidence="5">
    <location>
        <begin position="1"/>
        <end position="53"/>
    </location>
</feature>
<evidence type="ECO:0000256" key="2">
    <source>
        <dbReference type="ARBA" id="ARBA00023242"/>
    </source>
</evidence>
<keyword evidence="1 3" id="KW-0238">DNA-binding</keyword>
<feature type="compositionally biased region" description="Polar residues" evidence="4">
    <location>
        <begin position="227"/>
        <end position="241"/>
    </location>
</feature>
<evidence type="ECO:0000256" key="4">
    <source>
        <dbReference type="SAM" id="MobiDB-lite"/>
    </source>
</evidence>
<dbReference type="PANTHER" id="PTHR46040">
    <property type="entry name" value="HIGH MOBILITY GROUP PROTEIN 2"/>
    <property type="match status" value="1"/>
</dbReference>
<feature type="compositionally biased region" description="Basic and acidic residues" evidence="4">
    <location>
        <begin position="80"/>
        <end position="91"/>
    </location>
</feature>
<evidence type="ECO:0000259" key="5">
    <source>
        <dbReference type="PROSITE" id="PS50118"/>
    </source>
</evidence>
<protein>
    <submittedName>
        <fullName evidence="6">High mobility group protein</fullName>
    </submittedName>
</protein>
<dbReference type="InterPro" id="IPR009071">
    <property type="entry name" value="HMG_box_dom"/>
</dbReference>
<feature type="compositionally biased region" description="Low complexity" evidence="4">
    <location>
        <begin position="95"/>
        <end position="115"/>
    </location>
</feature>
<proteinExistence type="predicted"/>
<dbReference type="GO" id="GO:0005634">
    <property type="term" value="C:nucleus"/>
    <property type="evidence" value="ECO:0007669"/>
    <property type="project" value="UniProtKB-UniRule"/>
</dbReference>
<evidence type="ECO:0000256" key="3">
    <source>
        <dbReference type="PROSITE-ProRule" id="PRU00267"/>
    </source>
</evidence>
<dbReference type="SUPFAM" id="SSF47095">
    <property type="entry name" value="HMG-box"/>
    <property type="match status" value="1"/>
</dbReference>
<feature type="DNA-binding region" description="HMG box" evidence="3">
    <location>
        <begin position="1"/>
        <end position="53"/>
    </location>
</feature>
<sequence>MRENLKDHNLTFTEIAKLVGENWQSLQPAEKDVFESQANAAKEKYNRELAEYKKTPEYRKYSQYLHDFKERQAKQYKGQDGSKRAKVEPARLRHGSTSSSATPNTTNSSASGSNSERLRGSEPPPTRRECVDSTTSLAESPHSSAAPTPISAQNSYDDAGPSPRALQFDNGSPTDAHHPSWHQPTMRGRGRADSMHQHLPSLSDMLDSRQKAIVHPVADGLSHPSRAANSSTRTSLDSASLLSGGRTPALRHESSSNGTNISGSSMGSFGRPPGEGSLTIHALLSDRTLVGSSVHEQQPNPILNGATGPMNTQQSLVGFAHGPSGYGTYFSRIPRIVRYAN</sequence>
<feature type="compositionally biased region" description="Basic and acidic residues" evidence="4">
    <location>
        <begin position="116"/>
        <end position="131"/>
    </location>
</feature>
<evidence type="ECO:0000313" key="7">
    <source>
        <dbReference type="Proteomes" id="UP000002499"/>
    </source>
</evidence>
<dbReference type="OrthoDB" id="1919336at2759"/>
<feature type="compositionally biased region" description="Polar residues" evidence="4">
    <location>
        <begin position="132"/>
        <end position="156"/>
    </location>
</feature>
<feature type="compositionally biased region" description="Low complexity" evidence="4">
    <location>
        <begin position="255"/>
        <end position="268"/>
    </location>
</feature>
<dbReference type="Proteomes" id="UP000002499">
    <property type="component" value="Unassembled WGS sequence"/>
</dbReference>